<gene>
    <name evidence="2" type="ORF">TNIN_252191</name>
</gene>
<feature type="compositionally biased region" description="Polar residues" evidence="1">
    <location>
        <begin position="42"/>
        <end position="51"/>
    </location>
</feature>
<comment type="caution">
    <text evidence="2">The sequence shown here is derived from an EMBL/GenBank/DDBJ whole genome shotgun (WGS) entry which is preliminary data.</text>
</comment>
<dbReference type="Proteomes" id="UP000886998">
    <property type="component" value="Unassembled WGS sequence"/>
</dbReference>
<organism evidence="2 3">
    <name type="scientific">Trichonephila inaurata madagascariensis</name>
    <dbReference type="NCBI Taxonomy" id="2747483"/>
    <lineage>
        <taxon>Eukaryota</taxon>
        <taxon>Metazoa</taxon>
        <taxon>Ecdysozoa</taxon>
        <taxon>Arthropoda</taxon>
        <taxon>Chelicerata</taxon>
        <taxon>Arachnida</taxon>
        <taxon>Araneae</taxon>
        <taxon>Araneomorphae</taxon>
        <taxon>Entelegynae</taxon>
        <taxon>Araneoidea</taxon>
        <taxon>Nephilidae</taxon>
        <taxon>Trichonephila</taxon>
        <taxon>Trichonephila inaurata</taxon>
    </lineage>
</organism>
<feature type="region of interest" description="Disordered" evidence="1">
    <location>
        <begin position="27"/>
        <end position="54"/>
    </location>
</feature>
<sequence length="101" mass="11098">MPKFRRNLMVTISPGQNFQTVLSAVPPWKHGNVSRGEKRKTSSPNQVSDPKQTFPPLAACLTTLSRSSCCTDQSPADDKESARGGPFLIIDIRTMSIHDGR</sequence>
<dbReference type="EMBL" id="BMAV01000401">
    <property type="protein sequence ID" value="GFY37648.1"/>
    <property type="molecule type" value="Genomic_DNA"/>
</dbReference>
<accession>A0A8X6WM03</accession>
<proteinExistence type="predicted"/>
<evidence type="ECO:0000256" key="1">
    <source>
        <dbReference type="SAM" id="MobiDB-lite"/>
    </source>
</evidence>
<keyword evidence="3" id="KW-1185">Reference proteome</keyword>
<evidence type="ECO:0000313" key="3">
    <source>
        <dbReference type="Proteomes" id="UP000886998"/>
    </source>
</evidence>
<reference evidence="2" key="1">
    <citation type="submission" date="2020-08" db="EMBL/GenBank/DDBJ databases">
        <title>Multicomponent nature underlies the extraordinary mechanical properties of spider dragline silk.</title>
        <authorList>
            <person name="Kono N."/>
            <person name="Nakamura H."/>
            <person name="Mori M."/>
            <person name="Yoshida Y."/>
            <person name="Ohtoshi R."/>
            <person name="Malay A.D."/>
            <person name="Moran D.A.P."/>
            <person name="Tomita M."/>
            <person name="Numata K."/>
            <person name="Arakawa K."/>
        </authorList>
    </citation>
    <scope>NUCLEOTIDE SEQUENCE</scope>
</reference>
<dbReference type="AlphaFoldDB" id="A0A8X6WM03"/>
<name>A0A8X6WM03_9ARAC</name>
<evidence type="ECO:0000313" key="2">
    <source>
        <dbReference type="EMBL" id="GFY37648.1"/>
    </source>
</evidence>
<protein>
    <submittedName>
        <fullName evidence="2">Uncharacterized protein</fullName>
    </submittedName>
</protein>